<evidence type="ECO:0000256" key="4">
    <source>
        <dbReference type="PROSITE-ProRule" id="PRU00335"/>
    </source>
</evidence>
<dbReference type="EMBL" id="SZWF01000007">
    <property type="protein sequence ID" value="KAA9394264.1"/>
    <property type="molecule type" value="Genomic_DNA"/>
</dbReference>
<dbReference type="InterPro" id="IPR001647">
    <property type="entry name" value="HTH_TetR"/>
</dbReference>
<dbReference type="GO" id="GO:0003677">
    <property type="term" value="F:DNA binding"/>
    <property type="evidence" value="ECO:0007669"/>
    <property type="project" value="UniProtKB-UniRule"/>
</dbReference>
<dbReference type="Pfam" id="PF16925">
    <property type="entry name" value="TetR_C_13"/>
    <property type="match status" value="1"/>
</dbReference>
<keyword evidence="2 4" id="KW-0238">DNA-binding</keyword>
<dbReference type="InterPro" id="IPR011075">
    <property type="entry name" value="TetR_C"/>
</dbReference>
<evidence type="ECO:0000256" key="3">
    <source>
        <dbReference type="ARBA" id="ARBA00023163"/>
    </source>
</evidence>
<keyword evidence="1" id="KW-0805">Transcription regulation</keyword>
<feature type="DNA-binding region" description="H-T-H motif" evidence="4">
    <location>
        <begin position="28"/>
        <end position="47"/>
    </location>
</feature>
<dbReference type="InterPro" id="IPR036271">
    <property type="entry name" value="Tet_transcr_reg_TetR-rel_C_sf"/>
</dbReference>
<name>A0A5J5KX88_9MICC</name>
<gene>
    <name evidence="6" type="ORF">FCK90_07215</name>
</gene>
<dbReference type="SUPFAM" id="SSF46689">
    <property type="entry name" value="Homeodomain-like"/>
    <property type="match status" value="1"/>
</dbReference>
<dbReference type="PANTHER" id="PTHR47506">
    <property type="entry name" value="TRANSCRIPTIONAL REGULATORY PROTEIN"/>
    <property type="match status" value="1"/>
</dbReference>
<protein>
    <submittedName>
        <fullName evidence="6">TetR/AcrR family transcriptional regulator</fullName>
    </submittedName>
</protein>
<evidence type="ECO:0000256" key="2">
    <source>
        <dbReference type="ARBA" id="ARBA00023125"/>
    </source>
</evidence>
<dbReference type="PRINTS" id="PR00455">
    <property type="entry name" value="HTHTETR"/>
</dbReference>
<dbReference type="OrthoDB" id="3196926at2"/>
<evidence type="ECO:0000259" key="5">
    <source>
        <dbReference type="PROSITE" id="PS50977"/>
    </source>
</evidence>
<sequence>MAPRTPARERILAAAARRFYADGIAATGIDAVIGEAGVAKMSLYNNFDGKSALVEAYIDVRHREWMDLHRLRAATATTPRDRVLAVFDAYLDHAKGDYERGFRGCGLLNAAGELTADDPARAAVLRHKTEVQALLRAALREMTDDARAEALTEHMAFLLEGSMSLAGLERTEDRIVHARALAEGLVDAL</sequence>
<dbReference type="AlphaFoldDB" id="A0A5J5KX88"/>
<keyword evidence="7" id="KW-1185">Reference proteome</keyword>
<dbReference type="Proteomes" id="UP000325957">
    <property type="component" value="Unassembled WGS sequence"/>
</dbReference>
<reference evidence="6 7" key="1">
    <citation type="submission" date="2019-05" db="EMBL/GenBank/DDBJ databases">
        <title>Kocuria coralli sp. nov., a novel actinobacterium isolated from coral reef seawater.</title>
        <authorList>
            <person name="Li J."/>
        </authorList>
    </citation>
    <scope>NUCLEOTIDE SEQUENCE [LARGE SCALE GENOMIC DNA]</scope>
    <source>
        <strain evidence="6 7">SCSIO 13007</strain>
    </source>
</reference>
<dbReference type="Pfam" id="PF00440">
    <property type="entry name" value="TetR_N"/>
    <property type="match status" value="1"/>
</dbReference>
<feature type="domain" description="HTH tetR-type" evidence="5">
    <location>
        <begin position="5"/>
        <end position="65"/>
    </location>
</feature>
<organism evidence="6 7">
    <name type="scientific">Kocuria coralli</name>
    <dbReference type="NCBI Taxonomy" id="1461025"/>
    <lineage>
        <taxon>Bacteria</taxon>
        <taxon>Bacillati</taxon>
        <taxon>Actinomycetota</taxon>
        <taxon>Actinomycetes</taxon>
        <taxon>Micrococcales</taxon>
        <taxon>Micrococcaceae</taxon>
        <taxon>Kocuria</taxon>
    </lineage>
</organism>
<dbReference type="InterPro" id="IPR009057">
    <property type="entry name" value="Homeodomain-like_sf"/>
</dbReference>
<evidence type="ECO:0000256" key="1">
    <source>
        <dbReference type="ARBA" id="ARBA00023015"/>
    </source>
</evidence>
<evidence type="ECO:0000313" key="6">
    <source>
        <dbReference type="EMBL" id="KAA9394264.1"/>
    </source>
</evidence>
<keyword evidence="3" id="KW-0804">Transcription</keyword>
<dbReference type="PANTHER" id="PTHR47506:SF1">
    <property type="entry name" value="HTH-TYPE TRANSCRIPTIONAL REGULATOR YJDC"/>
    <property type="match status" value="1"/>
</dbReference>
<dbReference type="PROSITE" id="PS50977">
    <property type="entry name" value="HTH_TETR_2"/>
    <property type="match status" value="1"/>
</dbReference>
<evidence type="ECO:0000313" key="7">
    <source>
        <dbReference type="Proteomes" id="UP000325957"/>
    </source>
</evidence>
<dbReference type="Gene3D" id="1.10.357.10">
    <property type="entry name" value="Tetracycline Repressor, domain 2"/>
    <property type="match status" value="1"/>
</dbReference>
<accession>A0A5J5KX88</accession>
<comment type="caution">
    <text evidence="6">The sequence shown here is derived from an EMBL/GenBank/DDBJ whole genome shotgun (WGS) entry which is preliminary data.</text>
</comment>
<proteinExistence type="predicted"/>
<dbReference type="RefSeq" id="WP_158033635.1">
    <property type="nucleotide sequence ID" value="NZ_ML708616.1"/>
</dbReference>
<dbReference type="SUPFAM" id="SSF48498">
    <property type="entry name" value="Tetracyclin repressor-like, C-terminal domain"/>
    <property type="match status" value="1"/>
</dbReference>